<evidence type="ECO:0000313" key="1">
    <source>
        <dbReference type="EMBL" id="TFK61393.1"/>
    </source>
</evidence>
<keyword evidence="2" id="KW-1185">Reference proteome</keyword>
<reference evidence="1 2" key="1">
    <citation type="journal article" date="2019" name="Nat. Ecol. Evol.">
        <title>Megaphylogeny resolves global patterns of mushroom evolution.</title>
        <authorList>
            <person name="Varga T."/>
            <person name="Krizsan K."/>
            <person name="Foldi C."/>
            <person name="Dima B."/>
            <person name="Sanchez-Garcia M."/>
            <person name="Sanchez-Ramirez S."/>
            <person name="Szollosi G.J."/>
            <person name="Szarkandi J.G."/>
            <person name="Papp V."/>
            <person name="Albert L."/>
            <person name="Andreopoulos W."/>
            <person name="Angelini C."/>
            <person name="Antonin V."/>
            <person name="Barry K.W."/>
            <person name="Bougher N.L."/>
            <person name="Buchanan P."/>
            <person name="Buyck B."/>
            <person name="Bense V."/>
            <person name="Catcheside P."/>
            <person name="Chovatia M."/>
            <person name="Cooper J."/>
            <person name="Damon W."/>
            <person name="Desjardin D."/>
            <person name="Finy P."/>
            <person name="Geml J."/>
            <person name="Haridas S."/>
            <person name="Hughes K."/>
            <person name="Justo A."/>
            <person name="Karasinski D."/>
            <person name="Kautmanova I."/>
            <person name="Kiss B."/>
            <person name="Kocsube S."/>
            <person name="Kotiranta H."/>
            <person name="LaButti K.M."/>
            <person name="Lechner B.E."/>
            <person name="Liimatainen K."/>
            <person name="Lipzen A."/>
            <person name="Lukacs Z."/>
            <person name="Mihaltcheva S."/>
            <person name="Morgado L.N."/>
            <person name="Niskanen T."/>
            <person name="Noordeloos M.E."/>
            <person name="Ohm R.A."/>
            <person name="Ortiz-Santana B."/>
            <person name="Ovrebo C."/>
            <person name="Racz N."/>
            <person name="Riley R."/>
            <person name="Savchenko A."/>
            <person name="Shiryaev A."/>
            <person name="Soop K."/>
            <person name="Spirin V."/>
            <person name="Szebenyi C."/>
            <person name="Tomsovsky M."/>
            <person name="Tulloss R.E."/>
            <person name="Uehling J."/>
            <person name="Grigoriev I.V."/>
            <person name="Vagvolgyi C."/>
            <person name="Papp T."/>
            <person name="Martin F.M."/>
            <person name="Miettinen O."/>
            <person name="Hibbett D.S."/>
            <person name="Nagy L.G."/>
        </authorList>
    </citation>
    <scope>NUCLEOTIDE SEQUENCE [LARGE SCALE GENOMIC DNA]</scope>
    <source>
        <strain evidence="1 2">NL-1719</strain>
    </source>
</reference>
<dbReference type="Proteomes" id="UP000308600">
    <property type="component" value="Unassembled WGS sequence"/>
</dbReference>
<protein>
    <submittedName>
        <fullName evidence="1">Uncharacterized protein</fullName>
    </submittedName>
</protein>
<organism evidence="1 2">
    <name type="scientific">Pluteus cervinus</name>
    <dbReference type="NCBI Taxonomy" id="181527"/>
    <lineage>
        <taxon>Eukaryota</taxon>
        <taxon>Fungi</taxon>
        <taxon>Dikarya</taxon>
        <taxon>Basidiomycota</taxon>
        <taxon>Agaricomycotina</taxon>
        <taxon>Agaricomycetes</taxon>
        <taxon>Agaricomycetidae</taxon>
        <taxon>Agaricales</taxon>
        <taxon>Pluteineae</taxon>
        <taxon>Pluteaceae</taxon>
        <taxon>Pluteus</taxon>
    </lineage>
</organism>
<name>A0ACD3A6T4_9AGAR</name>
<evidence type="ECO:0000313" key="2">
    <source>
        <dbReference type="Proteomes" id="UP000308600"/>
    </source>
</evidence>
<accession>A0ACD3A6T4</accession>
<gene>
    <name evidence="1" type="ORF">BDN72DRAFT_904152</name>
</gene>
<dbReference type="EMBL" id="ML208664">
    <property type="protein sequence ID" value="TFK61393.1"/>
    <property type="molecule type" value="Genomic_DNA"/>
</dbReference>
<sequence length="200" mass="21290">MFAKLATALFALSALATGAIAGPVQARTSTPISFNNWGGISSMNGFDNFFGSGNFVNKQFTQTIVEQNELVCHSQSIEIVQQRLLIIQEMAKRIITEQICEVETQTIVFQQFSSNLGLFGDDLSRHSNHQVGYDRGIANHFGSICNADGSLTTNDLGFSGHDLGSNTVVAVGDNWNSASSPASVQNALSACNAAILGSPQ</sequence>
<proteinExistence type="predicted"/>